<dbReference type="PANTHER" id="PTHR11803">
    <property type="entry name" value="2-IMINOBUTANOATE/2-IMINOPROPANOATE DEAMINASE RIDA"/>
    <property type="match status" value="1"/>
</dbReference>
<dbReference type="CDD" id="cd00448">
    <property type="entry name" value="YjgF_YER057c_UK114_family"/>
    <property type="match status" value="1"/>
</dbReference>
<reference evidence="2" key="1">
    <citation type="submission" date="2021-02" db="EMBL/GenBank/DDBJ databases">
        <title>Genome sequence Cadophora malorum strain M34.</title>
        <authorList>
            <person name="Stefanovic E."/>
            <person name="Vu D."/>
            <person name="Scully C."/>
            <person name="Dijksterhuis J."/>
            <person name="Roader J."/>
            <person name="Houbraken J."/>
        </authorList>
    </citation>
    <scope>NUCLEOTIDE SEQUENCE</scope>
    <source>
        <strain evidence="2">M34</strain>
    </source>
</reference>
<dbReference type="GO" id="GO:0019239">
    <property type="term" value="F:deaminase activity"/>
    <property type="evidence" value="ECO:0007669"/>
    <property type="project" value="TreeGrafter"/>
</dbReference>
<dbReference type="PROSITE" id="PS01094">
    <property type="entry name" value="UPF0076"/>
    <property type="match status" value="1"/>
</dbReference>
<keyword evidence="3" id="KW-1185">Reference proteome</keyword>
<dbReference type="OrthoDB" id="309640at2759"/>
<dbReference type="PANTHER" id="PTHR11803:SF58">
    <property type="entry name" value="PROTEIN HMF1-RELATED"/>
    <property type="match status" value="1"/>
</dbReference>
<gene>
    <name evidence="2" type="ORF">IFR04_013191</name>
</gene>
<sequence length="129" mass="13817">MPGEIKAVLCPEACAFPPGLFHHAKIHNGVVYCAGQVGANVEGKLVSEDVGPQTEKTLENIKNILKSAGSGLERILKVNIYMPEQADYAAMNEVYKKIMPDPKPPRACVFVKGLPGGAKVEIECIAAQD</sequence>
<evidence type="ECO:0000313" key="3">
    <source>
        <dbReference type="Proteomes" id="UP000664132"/>
    </source>
</evidence>
<dbReference type="GO" id="GO:0005739">
    <property type="term" value="C:mitochondrion"/>
    <property type="evidence" value="ECO:0007669"/>
    <property type="project" value="UniProtKB-ARBA"/>
</dbReference>
<dbReference type="Pfam" id="PF01042">
    <property type="entry name" value="Ribonuc_L-PSP"/>
    <property type="match status" value="1"/>
</dbReference>
<accession>A0A8H7T752</accession>
<dbReference type="InterPro" id="IPR019897">
    <property type="entry name" value="RidA_CS"/>
</dbReference>
<evidence type="ECO:0000313" key="2">
    <source>
        <dbReference type="EMBL" id="KAG4413687.1"/>
    </source>
</evidence>
<dbReference type="EMBL" id="JAFJYH010000301">
    <property type="protein sequence ID" value="KAG4413687.1"/>
    <property type="molecule type" value="Genomic_DNA"/>
</dbReference>
<proteinExistence type="inferred from homology"/>
<dbReference type="FunFam" id="3.30.1330.40:FF:000001">
    <property type="entry name" value="L-PSP family endoribonuclease"/>
    <property type="match status" value="1"/>
</dbReference>
<dbReference type="Gene3D" id="3.30.1330.40">
    <property type="entry name" value="RutC-like"/>
    <property type="match status" value="1"/>
</dbReference>
<comment type="similarity">
    <text evidence="1">Belongs to the RutC family.</text>
</comment>
<comment type="caution">
    <text evidence="2">The sequence shown here is derived from an EMBL/GenBank/DDBJ whole genome shotgun (WGS) entry which is preliminary data.</text>
</comment>
<protein>
    <recommendedName>
        <fullName evidence="4">YjgF-like protein</fullName>
    </recommendedName>
</protein>
<dbReference type="AlphaFoldDB" id="A0A8H7T752"/>
<dbReference type="InterPro" id="IPR006175">
    <property type="entry name" value="YjgF/YER057c/UK114"/>
</dbReference>
<evidence type="ECO:0000256" key="1">
    <source>
        <dbReference type="ARBA" id="ARBA00010552"/>
    </source>
</evidence>
<dbReference type="Proteomes" id="UP000664132">
    <property type="component" value="Unassembled WGS sequence"/>
</dbReference>
<dbReference type="GO" id="GO:0005829">
    <property type="term" value="C:cytosol"/>
    <property type="evidence" value="ECO:0007669"/>
    <property type="project" value="TreeGrafter"/>
</dbReference>
<dbReference type="SUPFAM" id="SSF55298">
    <property type="entry name" value="YjgF-like"/>
    <property type="match status" value="1"/>
</dbReference>
<name>A0A8H7T752_9HELO</name>
<organism evidence="2 3">
    <name type="scientific">Cadophora malorum</name>
    <dbReference type="NCBI Taxonomy" id="108018"/>
    <lineage>
        <taxon>Eukaryota</taxon>
        <taxon>Fungi</taxon>
        <taxon>Dikarya</taxon>
        <taxon>Ascomycota</taxon>
        <taxon>Pezizomycotina</taxon>
        <taxon>Leotiomycetes</taxon>
        <taxon>Helotiales</taxon>
        <taxon>Ploettnerulaceae</taxon>
        <taxon>Cadophora</taxon>
    </lineage>
</organism>
<evidence type="ECO:0008006" key="4">
    <source>
        <dbReference type="Google" id="ProtNLM"/>
    </source>
</evidence>
<dbReference type="InterPro" id="IPR035959">
    <property type="entry name" value="RutC-like_sf"/>
</dbReference>